<dbReference type="Gene3D" id="2.40.10.10">
    <property type="entry name" value="Trypsin-like serine proteases"/>
    <property type="match status" value="1"/>
</dbReference>
<accession>A0A8K0C9K5</accession>
<evidence type="ECO:0000256" key="3">
    <source>
        <dbReference type="ARBA" id="ARBA00022801"/>
    </source>
</evidence>
<evidence type="ECO:0000256" key="5">
    <source>
        <dbReference type="ARBA" id="ARBA00023157"/>
    </source>
</evidence>
<dbReference type="InterPro" id="IPR001254">
    <property type="entry name" value="Trypsin_dom"/>
</dbReference>
<gene>
    <name evidence="9" type="ORF">ILUMI_24819</name>
</gene>
<dbReference type="Pfam" id="PF00089">
    <property type="entry name" value="Trypsin"/>
    <property type="match status" value="1"/>
</dbReference>
<keyword evidence="5" id="KW-1015">Disulfide bond</keyword>
<dbReference type="FunFam" id="2.40.10.10:FF:000034">
    <property type="entry name" value="Eupolytin"/>
    <property type="match status" value="1"/>
</dbReference>
<evidence type="ECO:0000313" key="10">
    <source>
        <dbReference type="Proteomes" id="UP000801492"/>
    </source>
</evidence>
<dbReference type="PROSITE" id="PS00134">
    <property type="entry name" value="TRYPSIN_HIS"/>
    <property type="match status" value="1"/>
</dbReference>
<dbReference type="PANTHER" id="PTHR24276:SF98">
    <property type="entry name" value="FI18310P1-RELATED"/>
    <property type="match status" value="1"/>
</dbReference>
<dbReference type="SUPFAM" id="SSF50494">
    <property type="entry name" value="Trypsin-like serine proteases"/>
    <property type="match status" value="1"/>
</dbReference>
<keyword evidence="4 6" id="KW-0720">Serine protease</keyword>
<dbReference type="InterPro" id="IPR001314">
    <property type="entry name" value="Peptidase_S1A"/>
</dbReference>
<dbReference type="GO" id="GO:0006508">
    <property type="term" value="P:proteolysis"/>
    <property type="evidence" value="ECO:0007669"/>
    <property type="project" value="UniProtKB-KW"/>
</dbReference>
<dbReference type="InterPro" id="IPR050430">
    <property type="entry name" value="Peptidase_S1"/>
</dbReference>
<reference evidence="9" key="1">
    <citation type="submission" date="2019-08" db="EMBL/GenBank/DDBJ databases">
        <title>The genome of the North American firefly Photinus pyralis.</title>
        <authorList>
            <consortium name="Photinus pyralis genome working group"/>
            <person name="Fallon T.R."/>
            <person name="Sander Lower S.E."/>
            <person name="Weng J.-K."/>
        </authorList>
    </citation>
    <scope>NUCLEOTIDE SEQUENCE</scope>
    <source>
        <strain evidence="9">TRF0915ILg1</strain>
        <tissue evidence="9">Whole body</tissue>
    </source>
</reference>
<dbReference type="PROSITE" id="PS00135">
    <property type="entry name" value="TRYPSIN_SER"/>
    <property type="match status" value="1"/>
</dbReference>
<comment type="caution">
    <text evidence="9">The sequence shown here is derived from an EMBL/GenBank/DDBJ whole genome shotgun (WGS) entry which is preliminary data.</text>
</comment>
<dbReference type="Proteomes" id="UP000801492">
    <property type="component" value="Unassembled WGS sequence"/>
</dbReference>
<evidence type="ECO:0000256" key="2">
    <source>
        <dbReference type="ARBA" id="ARBA00022670"/>
    </source>
</evidence>
<dbReference type="AlphaFoldDB" id="A0A8K0C9K5"/>
<evidence type="ECO:0000256" key="6">
    <source>
        <dbReference type="RuleBase" id="RU363034"/>
    </source>
</evidence>
<feature type="signal peptide" evidence="7">
    <location>
        <begin position="1"/>
        <end position="16"/>
    </location>
</feature>
<comment type="similarity">
    <text evidence="1">Belongs to the peptidase S1 family.</text>
</comment>
<dbReference type="EMBL" id="VTPC01090748">
    <property type="protein sequence ID" value="KAF2881376.1"/>
    <property type="molecule type" value="Genomic_DNA"/>
</dbReference>
<dbReference type="InterPro" id="IPR033116">
    <property type="entry name" value="TRYPSIN_SER"/>
</dbReference>
<dbReference type="PRINTS" id="PR00722">
    <property type="entry name" value="CHYMOTRYPSIN"/>
</dbReference>
<dbReference type="InterPro" id="IPR009003">
    <property type="entry name" value="Peptidase_S1_PA"/>
</dbReference>
<sequence length="276" mass="29459">MKYLIALALCVVVAAATTYERPPIATIEELEVSSNPRIISGKPAAPGQFKHQVANRFKVSGGTAFCGGSLISDRWVLTAGHCAKDATHFTLYLGSVNQSQPVEQGRVVVETAEKYVHPSYNPFTLANDIALVRLQKPVNFTDRIQPISLASHNTPANKTLTVSGWGKTSDASNSVSPVLNYVELDAISNPDCAKVYGSLTVTNGTICCKGRPEHSTCNGDSGGPLIEKVNNTWVQVGVVSFVHRAGCASGNPSGYARVQYYLDWITQITGGAFISA</sequence>
<keyword evidence="2 6" id="KW-0645">Protease</keyword>
<protein>
    <recommendedName>
        <fullName evidence="8">Peptidase S1 domain-containing protein</fullName>
    </recommendedName>
</protein>
<proteinExistence type="inferred from homology"/>
<evidence type="ECO:0000256" key="7">
    <source>
        <dbReference type="SAM" id="SignalP"/>
    </source>
</evidence>
<evidence type="ECO:0000259" key="8">
    <source>
        <dbReference type="PROSITE" id="PS50240"/>
    </source>
</evidence>
<dbReference type="SMART" id="SM00020">
    <property type="entry name" value="Tryp_SPc"/>
    <property type="match status" value="1"/>
</dbReference>
<evidence type="ECO:0000256" key="1">
    <source>
        <dbReference type="ARBA" id="ARBA00007664"/>
    </source>
</evidence>
<evidence type="ECO:0000313" key="9">
    <source>
        <dbReference type="EMBL" id="KAF2881376.1"/>
    </source>
</evidence>
<dbReference type="PANTHER" id="PTHR24276">
    <property type="entry name" value="POLYSERASE-RELATED"/>
    <property type="match status" value="1"/>
</dbReference>
<organism evidence="9 10">
    <name type="scientific">Ignelater luminosus</name>
    <name type="common">Cucubano</name>
    <name type="synonym">Pyrophorus luminosus</name>
    <dbReference type="NCBI Taxonomy" id="2038154"/>
    <lineage>
        <taxon>Eukaryota</taxon>
        <taxon>Metazoa</taxon>
        <taxon>Ecdysozoa</taxon>
        <taxon>Arthropoda</taxon>
        <taxon>Hexapoda</taxon>
        <taxon>Insecta</taxon>
        <taxon>Pterygota</taxon>
        <taxon>Neoptera</taxon>
        <taxon>Endopterygota</taxon>
        <taxon>Coleoptera</taxon>
        <taxon>Polyphaga</taxon>
        <taxon>Elateriformia</taxon>
        <taxon>Elateroidea</taxon>
        <taxon>Elateridae</taxon>
        <taxon>Agrypninae</taxon>
        <taxon>Pyrophorini</taxon>
        <taxon>Ignelater</taxon>
    </lineage>
</organism>
<keyword evidence="3 6" id="KW-0378">Hydrolase</keyword>
<feature type="domain" description="Peptidase S1" evidence="8">
    <location>
        <begin position="38"/>
        <end position="270"/>
    </location>
</feature>
<name>A0A8K0C9K5_IGNLU</name>
<dbReference type="PROSITE" id="PS50240">
    <property type="entry name" value="TRYPSIN_DOM"/>
    <property type="match status" value="1"/>
</dbReference>
<keyword evidence="10" id="KW-1185">Reference proteome</keyword>
<dbReference type="CDD" id="cd00190">
    <property type="entry name" value="Tryp_SPc"/>
    <property type="match status" value="1"/>
</dbReference>
<dbReference type="InterPro" id="IPR018114">
    <property type="entry name" value="TRYPSIN_HIS"/>
</dbReference>
<evidence type="ECO:0000256" key="4">
    <source>
        <dbReference type="ARBA" id="ARBA00022825"/>
    </source>
</evidence>
<feature type="chain" id="PRO_5035457016" description="Peptidase S1 domain-containing protein" evidence="7">
    <location>
        <begin position="17"/>
        <end position="276"/>
    </location>
</feature>
<dbReference type="GO" id="GO:0004252">
    <property type="term" value="F:serine-type endopeptidase activity"/>
    <property type="evidence" value="ECO:0007669"/>
    <property type="project" value="InterPro"/>
</dbReference>
<keyword evidence="7" id="KW-0732">Signal</keyword>
<dbReference type="InterPro" id="IPR043504">
    <property type="entry name" value="Peptidase_S1_PA_chymotrypsin"/>
</dbReference>
<dbReference type="OrthoDB" id="5597713at2759"/>